<dbReference type="EMBL" id="JAMZEJ010000004">
    <property type="protein sequence ID" value="MCQ8240617.1"/>
    <property type="molecule type" value="Genomic_DNA"/>
</dbReference>
<feature type="binding site" evidence="7">
    <location>
        <position position="12"/>
    </location>
    <ligand>
        <name>ATP</name>
        <dbReference type="ChEBI" id="CHEBI:30616"/>
    </ligand>
</feature>
<feature type="binding site" evidence="7">
    <location>
        <position position="134"/>
    </location>
    <ligand>
        <name>sn-glycerol 3-phosphate</name>
        <dbReference type="ChEBI" id="CHEBI:57597"/>
    </ligand>
</feature>
<dbReference type="PIRSF" id="PIRSF000538">
    <property type="entry name" value="GlpK"/>
    <property type="match status" value="1"/>
</dbReference>
<dbReference type="NCBIfam" id="TIGR01311">
    <property type="entry name" value="glycerol_kin"/>
    <property type="match status" value="1"/>
</dbReference>
<dbReference type="CDD" id="cd07786">
    <property type="entry name" value="FGGY_EcGK_like"/>
    <property type="match status" value="1"/>
</dbReference>
<dbReference type="PROSITE" id="PS00445">
    <property type="entry name" value="FGGY_KINASES_2"/>
    <property type="match status" value="1"/>
</dbReference>
<evidence type="ECO:0000259" key="9">
    <source>
        <dbReference type="Pfam" id="PF00370"/>
    </source>
</evidence>
<feature type="binding site" evidence="7">
    <location>
        <position position="12"/>
    </location>
    <ligand>
        <name>ADP</name>
        <dbReference type="ChEBI" id="CHEBI:456216"/>
    </ligand>
</feature>
<protein>
    <recommendedName>
        <fullName evidence="7">Glycerol kinase</fullName>
        <ecNumber evidence="7">2.7.1.30</ecNumber>
    </recommendedName>
    <alternativeName>
        <fullName evidence="7">ATP:glycerol 3-phosphotransferase</fullName>
    </alternativeName>
    <alternativeName>
        <fullName evidence="7">Glycerokinase</fullName>
        <shortName evidence="7">GK</shortName>
    </alternativeName>
</protein>
<feature type="domain" description="Carbohydrate kinase FGGY N-terminal" evidence="9">
    <location>
        <begin position="4"/>
        <end position="248"/>
    </location>
</feature>
<dbReference type="InterPro" id="IPR018483">
    <property type="entry name" value="Carb_kinase_FGGY_CS"/>
</dbReference>
<dbReference type="InterPro" id="IPR018484">
    <property type="entry name" value="FGGY_N"/>
</dbReference>
<keyword evidence="12" id="KW-1185">Reference proteome</keyword>
<feature type="binding site" evidence="7">
    <location>
        <position position="242"/>
    </location>
    <ligand>
        <name>glycerol</name>
        <dbReference type="ChEBI" id="CHEBI:17754"/>
    </ligand>
</feature>
<feature type="binding site" evidence="7">
    <location>
        <position position="14"/>
    </location>
    <ligand>
        <name>ATP</name>
        <dbReference type="ChEBI" id="CHEBI:30616"/>
    </ligand>
</feature>
<dbReference type="RefSeq" id="WP_422919364.1">
    <property type="nucleotide sequence ID" value="NZ_JAMZEJ010000004.1"/>
</dbReference>
<dbReference type="Pfam" id="PF02782">
    <property type="entry name" value="FGGY_C"/>
    <property type="match status" value="1"/>
</dbReference>
<keyword evidence="4 7" id="KW-0418">Kinase</keyword>
<evidence type="ECO:0000256" key="3">
    <source>
        <dbReference type="ARBA" id="ARBA00022741"/>
    </source>
</evidence>
<dbReference type="EC" id="2.7.1.30" evidence="7"/>
<comment type="activity regulation">
    <text evidence="7">Inhibited by fructose 1,6-bisphosphate (FBP).</text>
</comment>
<sequence length="498" mass="54400">MRNYLLAFDQGTTSSRALLLDPDGNTIAVAQAEFRQIFPKPGWVEHDPNEIWSTQSGVAAEVVNRANVDLNQIAAIGITNQRETAIVWDRRTGQPIYNAIVWQDRRTAGMCDRMKAEGLEQTVQERTGLVIDAYFSGTKVAWILDNVDGARAKAERGELAFGTVDSWLIWRLTGGRIHVTDETNASRTMLFNIHTREWDDEMLGHLRVPRSMLPEVKSSSEVYGEAVGTLAGVPIAGIAGDQQSALFGQMCHEPGMVKNTYGTGCFMLMNTGKEAVPSRNKLLTTIGWRRGGETHYALEGSIFIAGAVVQWLRDGLKVIRSSAEVEALASSVPDSGDVYLVPAFAGLGAPHWDPYARGAVVGMTRGTTDAHLARAALEGIAFQVVDILRAMEADAGISLKELRVDGGASNNNLLMQFQADLLGIPVIRPANTETTGLGSAFLAGLAVGHYKSVDDVRTLWKADRVFEPAMSADAREVRYSRWRKALDHARSWVDSTND</sequence>
<dbReference type="GO" id="GO:0004370">
    <property type="term" value="F:glycerol kinase activity"/>
    <property type="evidence" value="ECO:0007669"/>
    <property type="project" value="UniProtKB-EC"/>
</dbReference>
<evidence type="ECO:0000256" key="4">
    <source>
        <dbReference type="ARBA" id="ARBA00022777"/>
    </source>
</evidence>
<feature type="binding site" evidence="7">
    <location>
        <position position="411"/>
    </location>
    <ligand>
        <name>ADP</name>
        <dbReference type="ChEBI" id="CHEBI:456216"/>
    </ligand>
</feature>
<feature type="domain" description="Carbohydrate kinase FGGY C-terminal" evidence="10">
    <location>
        <begin position="258"/>
        <end position="446"/>
    </location>
</feature>
<feature type="binding site" evidence="7">
    <location>
        <position position="407"/>
    </location>
    <ligand>
        <name>ATP</name>
        <dbReference type="ChEBI" id="CHEBI:30616"/>
    </ligand>
</feature>
<evidence type="ECO:0000256" key="2">
    <source>
        <dbReference type="ARBA" id="ARBA00022679"/>
    </source>
</evidence>
<feature type="binding site" evidence="7">
    <location>
        <position position="407"/>
    </location>
    <ligand>
        <name>ADP</name>
        <dbReference type="ChEBI" id="CHEBI:456216"/>
    </ligand>
</feature>
<dbReference type="Proteomes" id="UP001524547">
    <property type="component" value="Unassembled WGS sequence"/>
</dbReference>
<keyword evidence="6 7" id="KW-0067">ATP-binding</keyword>
<evidence type="ECO:0000313" key="11">
    <source>
        <dbReference type="EMBL" id="MCQ8240617.1"/>
    </source>
</evidence>
<comment type="catalytic activity">
    <reaction evidence="7">
        <text>glycerol + ATP = sn-glycerol 3-phosphate + ADP + H(+)</text>
        <dbReference type="Rhea" id="RHEA:21644"/>
        <dbReference type="ChEBI" id="CHEBI:15378"/>
        <dbReference type="ChEBI" id="CHEBI:17754"/>
        <dbReference type="ChEBI" id="CHEBI:30616"/>
        <dbReference type="ChEBI" id="CHEBI:57597"/>
        <dbReference type="ChEBI" id="CHEBI:456216"/>
        <dbReference type="EC" id="2.7.1.30"/>
    </reaction>
</comment>
<dbReference type="PANTHER" id="PTHR10196:SF69">
    <property type="entry name" value="GLYCEROL KINASE"/>
    <property type="match status" value="1"/>
</dbReference>
<feature type="binding site" evidence="7">
    <location>
        <position position="134"/>
    </location>
    <ligand>
        <name>glycerol</name>
        <dbReference type="ChEBI" id="CHEBI:17754"/>
    </ligand>
</feature>
<dbReference type="HAMAP" id="MF_00186">
    <property type="entry name" value="Glycerol_kin"/>
    <property type="match status" value="1"/>
</dbReference>
<accession>A0ABT1VW93</accession>
<feature type="binding site" evidence="7">
    <location>
        <position position="12"/>
    </location>
    <ligand>
        <name>sn-glycerol 3-phosphate</name>
        <dbReference type="ChEBI" id="CHEBI:57597"/>
    </ligand>
</feature>
<evidence type="ECO:0000256" key="7">
    <source>
        <dbReference type="HAMAP-Rule" id="MF_00186"/>
    </source>
</evidence>
<comment type="caution">
    <text evidence="11">The sequence shown here is derived from an EMBL/GenBank/DDBJ whole genome shotgun (WGS) entry which is preliminary data.</text>
</comment>
<dbReference type="InterPro" id="IPR043129">
    <property type="entry name" value="ATPase_NBD"/>
</dbReference>
<reference evidence="11 12" key="1">
    <citation type="submission" date="2022-06" db="EMBL/GenBank/DDBJ databases">
        <title>Rhizosaccharibacter gen. nov. sp. nov. KSS12, endophytic bacteria isolated from sugarcane.</title>
        <authorList>
            <person name="Pitiwittayakul N."/>
        </authorList>
    </citation>
    <scope>NUCLEOTIDE SEQUENCE [LARGE SCALE GENOMIC DNA]</scope>
    <source>
        <strain evidence="11 12">KSS12</strain>
    </source>
</reference>
<feature type="binding site" evidence="7">
    <location>
        <position position="13"/>
    </location>
    <ligand>
        <name>ATP</name>
        <dbReference type="ChEBI" id="CHEBI:30616"/>
    </ligand>
</feature>
<evidence type="ECO:0000256" key="1">
    <source>
        <dbReference type="ARBA" id="ARBA00009156"/>
    </source>
</evidence>
<dbReference type="InterPro" id="IPR018485">
    <property type="entry name" value="FGGY_C"/>
</dbReference>
<keyword evidence="3 7" id="KW-0547">Nucleotide-binding</keyword>
<feature type="binding site" evidence="7">
    <location>
        <position position="310"/>
    </location>
    <ligand>
        <name>ATP</name>
        <dbReference type="ChEBI" id="CHEBI:30616"/>
    </ligand>
</feature>
<dbReference type="Gene3D" id="3.30.420.40">
    <property type="match status" value="2"/>
</dbReference>
<evidence type="ECO:0000259" key="10">
    <source>
        <dbReference type="Pfam" id="PF02782"/>
    </source>
</evidence>
<feature type="binding site" evidence="7">
    <location>
        <position position="306"/>
    </location>
    <ligand>
        <name>ATP</name>
        <dbReference type="ChEBI" id="CHEBI:30616"/>
    </ligand>
</feature>
<feature type="binding site" evidence="7">
    <location>
        <position position="241"/>
    </location>
    <ligand>
        <name>sn-glycerol 3-phosphate</name>
        <dbReference type="ChEBI" id="CHEBI:57597"/>
    </ligand>
</feature>
<feature type="binding site" evidence="7">
    <location>
        <position position="82"/>
    </location>
    <ligand>
        <name>glycerol</name>
        <dbReference type="ChEBI" id="CHEBI:17754"/>
    </ligand>
</feature>
<name>A0ABT1VW93_9PROT</name>
<gene>
    <name evidence="7 11" type="primary">glpK</name>
    <name evidence="11" type="ORF">NFI88_07140</name>
</gene>
<comment type="similarity">
    <text evidence="1 7 8">Belongs to the FGGY kinase family.</text>
</comment>
<feature type="binding site" evidence="7">
    <location>
        <position position="306"/>
    </location>
    <ligand>
        <name>ADP</name>
        <dbReference type="ChEBI" id="CHEBI:456216"/>
    </ligand>
</feature>
<keyword evidence="2 7" id="KW-0808">Transferase</keyword>
<dbReference type="PANTHER" id="PTHR10196">
    <property type="entry name" value="SUGAR KINASE"/>
    <property type="match status" value="1"/>
</dbReference>
<feature type="binding site" evidence="7">
    <location>
        <position position="83"/>
    </location>
    <ligand>
        <name>glycerol</name>
        <dbReference type="ChEBI" id="CHEBI:17754"/>
    </ligand>
</feature>
<evidence type="ECO:0000256" key="5">
    <source>
        <dbReference type="ARBA" id="ARBA00022798"/>
    </source>
</evidence>
<evidence type="ECO:0000256" key="8">
    <source>
        <dbReference type="RuleBase" id="RU003733"/>
    </source>
</evidence>
<comment type="function">
    <text evidence="7">Key enzyme in the regulation of glycerol uptake and metabolism. Catalyzes the phosphorylation of glycerol to yield sn-glycerol 3-phosphate.</text>
</comment>
<dbReference type="SUPFAM" id="SSF53067">
    <property type="entry name" value="Actin-like ATPase domain"/>
    <property type="match status" value="2"/>
</dbReference>
<feature type="binding site" evidence="7">
    <location>
        <position position="83"/>
    </location>
    <ligand>
        <name>sn-glycerol 3-phosphate</name>
        <dbReference type="ChEBI" id="CHEBI:57597"/>
    </ligand>
</feature>
<dbReference type="PROSITE" id="PS00933">
    <property type="entry name" value="FGGY_KINASES_1"/>
    <property type="match status" value="1"/>
</dbReference>
<dbReference type="InterPro" id="IPR005999">
    <property type="entry name" value="Glycerol_kin"/>
</dbReference>
<feature type="binding site" evidence="7">
    <location>
        <position position="241"/>
    </location>
    <ligand>
        <name>glycerol</name>
        <dbReference type="ChEBI" id="CHEBI:17754"/>
    </ligand>
</feature>
<comment type="pathway">
    <text evidence="7">Polyol metabolism; glycerol degradation via glycerol kinase pathway; sn-glycerol 3-phosphate from glycerol: step 1/1.</text>
</comment>
<feature type="binding site" evidence="7">
    <location>
        <position position="16"/>
    </location>
    <ligand>
        <name>ADP</name>
        <dbReference type="ChEBI" id="CHEBI:456216"/>
    </ligand>
</feature>
<dbReference type="NCBIfam" id="NF000756">
    <property type="entry name" value="PRK00047.1"/>
    <property type="match status" value="1"/>
</dbReference>
<organism evidence="11 12">
    <name type="scientific">Rhizosaccharibacter radicis</name>
    <dbReference type="NCBI Taxonomy" id="2782605"/>
    <lineage>
        <taxon>Bacteria</taxon>
        <taxon>Pseudomonadati</taxon>
        <taxon>Pseudomonadota</taxon>
        <taxon>Alphaproteobacteria</taxon>
        <taxon>Acetobacterales</taxon>
        <taxon>Acetobacteraceae</taxon>
        <taxon>Rhizosaccharibacter</taxon>
    </lineage>
</organism>
<evidence type="ECO:0000256" key="6">
    <source>
        <dbReference type="ARBA" id="ARBA00022840"/>
    </source>
</evidence>
<dbReference type="InterPro" id="IPR000577">
    <property type="entry name" value="Carb_kinase_FGGY"/>
</dbReference>
<evidence type="ECO:0000313" key="12">
    <source>
        <dbReference type="Proteomes" id="UP001524547"/>
    </source>
</evidence>
<proteinExistence type="inferred from homology"/>
<feature type="binding site" evidence="7">
    <location>
        <position position="82"/>
    </location>
    <ligand>
        <name>sn-glycerol 3-phosphate</name>
        <dbReference type="ChEBI" id="CHEBI:57597"/>
    </ligand>
</feature>
<dbReference type="Pfam" id="PF00370">
    <property type="entry name" value="FGGY_N"/>
    <property type="match status" value="1"/>
</dbReference>
<feature type="binding site" evidence="7">
    <location>
        <position position="263"/>
    </location>
    <ligand>
        <name>ADP</name>
        <dbReference type="ChEBI" id="CHEBI:456216"/>
    </ligand>
</feature>
<keyword evidence="5 7" id="KW-0319">Glycerol metabolism</keyword>
<feature type="binding site" evidence="7">
    <location>
        <position position="263"/>
    </location>
    <ligand>
        <name>ATP</name>
        <dbReference type="ChEBI" id="CHEBI:30616"/>
    </ligand>
</feature>